<keyword evidence="1" id="KW-0812">Transmembrane</keyword>
<gene>
    <name evidence="2" type="ORF">LG45_01410</name>
</gene>
<dbReference type="eggNOG" id="ENOG5033EIP">
    <property type="taxonomic scope" value="Bacteria"/>
</dbReference>
<evidence type="ECO:0000256" key="1">
    <source>
        <dbReference type="SAM" id="Phobius"/>
    </source>
</evidence>
<dbReference type="STRING" id="1453498.LG45_01410"/>
<evidence type="ECO:0000313" key="2">
    <source>
        <dbReference type="EMBL" id="KGD69455.1"/>
    </source>
</evidence>
<dbReference type="AlphaFoldDB" id="A0A095V3L3"/>
<comment type="caution">
    <text evidence="2">The sequence shown here is derived from an EMBL/GenBank/DDBJ whole genome shotgun (WGS) entry which is preliminary data.</text>
</comment>
<organism evidence="2 3">
    <name type="scientific">Flavobacterium aquatile LMG 4008 = ATCC 11947</name>
    <dbReference type="NCBI Taxonomy" id="1453498"/>
    <lineage>
        <taxon>Bacteria</taxon>
        <taxon>Pseudomonadati</taxon>
        <taxon>Bacteroidota</taxon>
        <taxon>Flavobacteriia</taxon>
        <taxon>Flavobacteriales</taxon>
        <taxon>Flavobacteriaceae</taxon>
        <taxon>Flavobacterium</taxon>
    </lineage>
</organism>
<accession>A0A095V3L3</accession>
<evidence type="ECO:0008006" key="4">
    <source>
        <dbReference type="Google" id="ProtNLM"/>
    </source>
</evidence>
<feature type="transmembrane region" description="Helical" evidence="1">
    <location>
        <begin position="51"/>
        <end position="68"/>
    </location>
</feature>
<proteinExistence type="predicted"/>
<keyword evidence="3" id="KW-1185">Reference proteome</keyword>
<feature type="transmembrane region" description="Helical" evidence="1">
    <location>
        <begin position="18"/>
        <end position="39"/>
    </location>
</feature>
<dbReference type="Proteomes" id="UP000029554">
    <property type="component" value="Unassembled WGS sequence"/>
</dbReference>
<reference evidence="2 3" key="1">
    <citation type="submission" date="2014-09" db="EMBL/GenBank/DDBJ databases">
        <title>Whole Genome Shotgun of Flavobacterium aquatile LMG 4008.</title>
        <authorList>
            <person name="Gale A.N."/>
            <person name="Pipes S.E."/>
            <person name="Newman J.D."/>
        </authorList>
    </citation>
    <scope>NUCLEOTIDE SEQUENCE [LARGE SCALE GENOMIC DNA]</scope>
    <source>
        <strain evidence="2 3">LMG 4008</strain>
    </source>
</reference>
<dbReference type="RefSeq" id="WP_035123668.1">
    <property type="nucleotide sequence ID" value="NZ_JRHH01000001.1"/>
</dbReference>
<dbReference type="EMBL" id="JRHH01000001">
    <property type="protein sequence ID" value="KGD69455.1"/>
    <property type="molecule type" value="Genomic_DNA"/>
</dbReference>
<sequence>MFENFKNNFQKKSLHERFLLFIGILFFLIYLTFGVIIILWEQFPIRLQPMYRIALGVLMMVYGFFRFYRAFNINNDDEE</sequence>
<name>A0A095V3L3_9FLAO</name>
<evidence type="ECO:0000313" key="3">
    <source>
        <dbReference type="Proteomes" id="UP000029554"/>
    </source>
</evidence>
<dbReference type="OrthoDB" id="1376970at2"/>
<protein>
    <recommendedName>
        <fullName evidence="4">C4-dicarboxylate ABC transporter</fullName>
    </recommendedName>
</protein>
<keyword evidence="1" id="KW-0472">Membrane</keyword>
<keyword evidence="1" id="KW-1133">Transmembrane helix</keyword>